<evidence type="ECO:0000256" key="2">
    <source>
        <dbReference type="ARBA" id="ARBA00022448"/>
    </source>
</evidence>
<dbReference type="GO" id="GO:0022857">
    <property type="term" value="F:transmembrane transporter activity"/>
    <property type="evidence" value="ECO:0007669"/>
    <property type="project" value="InterPro"/>
</dbReference>
<dbReference type="EMBL" id="JARJCM010000005">
    <property type="protein sequence ID" value="KAJ7044989.1"/>
    <property type="molecule type" value="Genomic_DNA"/>
</dbReference>
<feature type="transmembrane region" description="Helical" evidence="7">
    <location>
        <begin position="479"/>
        <end position="498"/>
    </location>
</feature>
<dbReference type="FunFam" id="1.20.1250.20:FF:000106">
    <property type="entry name" value="MFS transporter, putative"/>
    <property type="match status" value="1"/>
</dbReference>
<dbReference type="InterPro" id="IPR036259">
    <property type="entry name" value="MFS_trans_sf"/>
</dbReference>
<feature type="region of interest" description="Disordered" evidence="6">
    <location>
        <begin position="1"/>
        <end position="41"/>
    </location>
</feature>
<evidence type="ECO:0000256" key="6">
    <source>
        <dbReference type="SAM" id="MobiDB-lite"/>
    </source>
</evidence>
<keyword evidence="9" id="KW-1185">Reference proteome</keyword>
<reference evidence="8" key="1">
    <citation type="submission" date="2023-03" db="EMBL/GenBank/DDBJ databases">
        <title>Massive genome expansion in bonnet fungi (Mycena s.s.) driven by repeated elements and novel gene families across ecological guilds.</title>
        <authorList>
            <consortium name="Lawrence Berkeley National Laboratory"/>
            <person name="Harder C.B."/>
            <person name="Miyauchi S."/>
            <person name="Viragh M."/>
            <person name="Kuo A."/>
            <person name="Thoen E."/>
            <person name="Andreopoulos B."/>
            <person name="Lu D."/>
            <person name="Skrede I."/>
            <person name="Drula E."/>
            <person name="Henrissat B."/>
            <person name="Morin E."/>
            <person name="Kohler A."/>
            <person name="Barry K."/>
            <person name="LaButti K."/>
            <person name="Morin E."/>
            <person name="Salamov A."/>
            <person name="Lipzen A."/>
            <person name="Mereny Z."/>
            <person name="Hegedus B."/>
            <person name="Baldrian P."/>
            <person name="Stursova M."/>
            <person name="Weitz H."/>
            <person name="Taylor A."/>
            <person name="Grigoriev I.V."/>
            <person name="Nagy L.G."/>
            <person name="Martin F."/>
            <person name="Kauserud H."/>
        </authorList>
    </citation>
    <scope>NUCLEOTIDE SEQUENCE</scope>
    <source>
        <strain evidence="8">CBHHK200</strain>
    </source>
</reference>
<dbReference type="Proteomes" id="UP001218188">
    <property type="component" value="Unassembled WGS sequence"/>
</dbReference>
<dbReference type="Gene3D" id="1.20.1250.20">
    <property type="entry name" value="MFS general substrate transporter like domains"/>
    <property type="match status" value="2"/>
</dbReference>
<keyword evidence="2" id="KW-0813">Transport</keyword>
<protein>
    <submittedName>
        <fullName evidence="8">Major facilitator superfamily domain-containing protein</fullName>
    </submittedName>
</protein>
<evidence type="ECO:0000256" key="7">
    <source>
        <dbReference type="SAM" id="Phobius"/>
    </source>
</evidence>
<comment type="caution">
    <text evidence="8">The sequence shown here is derived from an EMBL/GenBank/DDBJ whole genome shotgun (WGS) entry which is preliminary data.</text>
</comment>
<organism evidence="8 9">
    <name type="scientific">Mycena alexandri</name>
    <dbReference type="NCBI Taxonomy" id="1745969"/>
    <lineage>
        <taxon>Eukaryota</taxon>
        <taxon>Fungi</taxon>
        <taxon>Dikarya</taxon>
        <taxon>Basidiomycota</taxon>
        <taxon>Agaricomycotina</taxon>
        <taxon>Agaricomycetes</taxon>
        <taxon>Agaricomycetidae</taxon>
        <taxon>Agaricales</taxon>
        <taxon>Marasmiineae</taxon>
        <taxon>Mycenaceae</taxon>
        <taxon>Mycena</taxon>
    </lineage>
</organism>
<keyword evidence="5 7" id="KW-0472">Membrane</keyword>
<evidence type="ECO:0000313" key="8">
    <source>
        <dbReference type="EMBL" id="KAJ7044989.1"/>
    </source>
</evidence>
<dbReference type="InterPro" id="IPR011701">
    <property type="entry name" value="MFS"/>
</dbReference>
<evidence type="ECO:0000313" key="9">
    <source>
        <dbReference type="Proteomes" id="UP001218188"/>
    </source>
</evidence>
<comment type="subcellular location">
    <subcellularLocation>
        <location evidence="1">Membrane</location>
        <topology evidence="1">Multi-pass membrane protein</topology>
    </subcellularLocation>
</comment>
<dbReference type="PANTHER" id="PTHR43791">
    <property type="entry name" value="PERMEASE-RELATED"/>
    <property type="match status" value="1"/>
</dbReference>
<feature type="compositionally biased region" description="Basic and acidic residues" evidence="6">
    <location>
        <begin position="7"/>
        <end position="20"/>
    </location>
</feature>
<proteinExistence type="predicted"/>
<feature type="transmembrane region" description="Helical" evidence="7">
    <location>
        <begin position="513"/>
        <end position="532"/>
    </location>
</feature>
<keyword evidence="3 7" id="KW-0812">Transmembrane</keyword>
<evidence type="ECO:0000256" key="5">
    <source>
        <dbReference type="ARBA" id="ARBA00023136"/>
    </source>
</evidence>
<dbReference type="AlphaFoldDB" id="A0AAD6TEC6"/>
<dbReference type="SUPFAM" id="SSF103473">
    <property type="entry name" value="MFS general substrate transporter"/>
    <property type="match status" value="1"/>
</dbReference>
<dbReference type="PANTHER" id="PTHR43791:SF65">
    <property type="entry name" value="MAJOR FACILITATOR SUPERFAMILY (MFS) PROFILE DOMAIN-CONTAINING PROTEIN-RELATED"/>
    <property type="match status" value="1"/>
</dbReference>
<dbReference type="Pfam" id="PF07690">
    <property type="entry name" value="MFS_1"/>
    <property type="match status" value="1"/>
</dbReference>
<accession>A0AAD6TEC6</accession>
<keyword evidence="4 7" id="KW-1133">Transmembrane helix</keyword>
<evidence type="ECO:0000256" key="3">
    <source>
        <dbReference type="ARBA" id="ARBA00022692"/>
    </source>
</evidence>
<feature type="transmembrane region" description="Helical" evidence="7">
    <location>
        <begin position="204"/>
        <end position="227"/>
    </location>
</feature>
<name>A0AAD6TEC6_9AGAR</name>
<feature type="transmembrane region" description="Helical" evidence="7">
    <location>
        <begin position="417"/>
        <end position="438"/>
    </location>
</feature>
<sequence length="572" mass="66035">MTTYLPEQRESSEDISEKGDVSPTARSFTDDKAPPLGVPVENRASGFWARWKDAPGRDPDSIATQPSVFDDPVTLEAYRPPPQYENTHRFDPAARWTWREEKRVVRKIDFRIMIWACIMFFALDLDRTNISQANTDNFLGDLKMTTDDFNLGNTLFRLSFLLAELPSQLISKRVGPDVWIPTQMICWSTIAFSQFWLRGRKTFLLTRFLLGFCEGGFIPDVVLYLSYFYTKSELPIRLAYFWVSNYVSHIFSAFLATGILRLRGVGGKAGWRYLFLLEGLLTLSVGLGSIVLMPPGPTQTKNKYFRPKGWFTDREEIIMVNRVLRDDPSKSDMHNREGLSPKRIYQALKDWRMWPLYCLGLVHMIPTGPPQIYLTLSLKNLGFTTTQANLLSIPSTVIGLLMLLFTAYLSEIIDSRVAATIILQFWALPLLIALYTFNKFTSQWVYFAVVTLVTGFPYVHPIQVAWASRNSYSVRTRTISASCYNMFVQAGAIIYANIYRTDDKPLYKRGNRVLIGVCCMNIVLYIGTFFFYRTLNRSRDKKWRAWSKKEQQEYVESTKDVGNERLDFRFAY</sequence>
<gene>
    <name evidence="8" type="ORF">C8F04DRAFT_1067287</name>
</gene>
<evidence type="ECO:0000256" key="4">
    <source>
        <dbReference type="ARBA" id="ARBA00022989"/>
    </source>
</evidence>
<dbReference type="GO" id="GO:0016020">
    <property type="term" value="C:membrane"/>
    <property type="evidence" value="ECO:0007669"/>
    <property type="project" value="UniProtKB-SubCell"/>
</dbReference>
<feature type="transmembrane region" description="Helical" evidence="7">
    <location>
        <begin position="274"/>
        <end position="293"/>
    </location>
</feature>
<feature type="transmembrane region" description="Helical" evidence="7">
    <location>
        <begin position="444"/>
        <end position="467"/>
    </location>
</feature>
<feature type="transmembrane region" description="Helical" evidence="7">
    <location>
        <begin position="239"/>
        <end position="262"/>
    </location>
</feature>
<evidence type="ECO:0000256" key="1">
    <source>
        <dbReference type="ARBA" id="ARBA00004141"/>
    </source>
</evidence>
<feature type="transmembrane region" description="Helical" evidence="7">
    <location>
        <begin position="390"/>
        <end position="410"/>
    </location>
</feature>